<dbReference type="EC" id="2.4.-.-" evidence="2"/>
<gene>
    <name evidence="2" type="ORF">RM519_03270</name>
</gene>
<dbReference type="PANTHER" id="PTHR12526:SF630">
    <property type="entry name" value="GLYCOSYLTRANSFERASE"/>
    <property type="match status" value="1"/>
</dbReference>
<evidence type="ECO:0000313" key="3">
    <source>
        <dbReference type="Proteomes" id="UP001252186"/>
    </source>
</evidence>
<dbReference type="GO" id="GO:0016757">
    <property type="term" value="F:glycosyltransferase activity"/>
    <property type="evidence" value="ECO:0007669"/>
    <property type="project" value="UniProtKB-KW"/>
</dbReference>
<feature type="domain" description="Glycosyl transferase family 1" evidence="1">
    <location>
        <begin position="190"/>
        <end position="339"/>
    </location>
</feature>
<evidence type="ECO:0000313" key="2">
    <source>
        <dbReference type="EMBL" id="MDT0552259.1"/>
    </source>
</evidence>
<dbReference type="InterPro" id="IPR001296">
    <property type="entry name" value="Glyco_trans_1"/>
</dbReference>
<accession>A0ABU2Y234</accession>
<dbReference type="EMBL" id="JAVRHV010000001">
    <property type="protein sequence ID" value="MDT0552259.1"/>
    <property type="molecule type" value="Genomic_DNA"/>
</dbReference>
<dbReference type="Proteomes" id="UP001252186">
    <property type="component" value="Unassembled WGS sequence"/>
</dbReference>
<dbReference type="PANTHER" id="PTHR12526">
    <property type="entry name" value="GLYCOSYLTRANSFERASE"/>
    <property type="match status" value="1"/>
</dbReference>
<comment type="caution">
    <text evidence="2">The sequence shown here is derived from an EMBL/GenBank/DDBJ whole genome shotgun (WGS) entry which is preliminary data.</text>
</comment>
<dbReference type="RefSeq" id="WP_311592110.1">
    <property type="nucleotide sequence ID" value="NZ_JAVRHV010000001.1"/>
</dbReference>
<name>A0ABU2Y234_9FLAO</name>
<keyword evidence="2" id="KW-0032">Aminotransferase</keyword>
<sequence>MKLAIISHTQHYKRPDGTIEGWGATVTEINHLTTIFEEIYHIAALVETEIPTSSIPYINEKVVFVPINRVGGKNLKDKLDIIWQIPEVISKVNQVFKKVDVFQFRAPTGMGVYLIPYLTFFCSKKGWFKYAGNWKEINPAFGFAFQRWFLKNQRRKVTINGAWNNQHRHCISFENPCLTEEDRVKGKKVIEEKKWDSKKVNFCFVGALNEKKGVDKIIEVLNGIDCKYIDTFYFVGGGNQIQKYKFGLKDVKCTINFTGFLNKDEIIEIYKNCQFIVLPSDNEGFPKVIGEAMNYGCIPIVSDVSCISQYITNMKNGFLIAPNTVDKLTELLEYVINLDHAICKKMILSNYVQVQKFTYQYYNDQLVEKVIYDI</sequence>
<reference evidence="2 3" key="1">
    <citation type="submission" date="2023-09" db="EMBL/GenBank/DDBJ databases">
        <authorList>
            <person name="Rey-Velasco X."/>
        </authorList>
    </citation>
    <scope>NUCLEOTIDE SEQUENCE [LARGE SCALE GENOMIC DNA]</scope>
    <source>
        <strain evidence="2 3">P050</strain>
    </source>
</reference>
<dbReference type="Pfam" id="PF00534">
    <property type="entry name" value="Glycos_transf_1"/>
    <property type="match status" value="1"/>
</dbReference>
<evidence type="ECO:0000259" key="1">
    <source>
        <dbReference type="Pfam" id="PF00534"/>
    </source>
</evidence>
<dbReference type="CDD" id="cd03801">
    <property type="entry name" value="GT4_PimA-like"/>
    <property type="match status" value="1"/>
</dbReference>
<dbReference type="Gene3D" id="3.40.50.2000">
    <property type="entry name" value="Glycogen Phosphorylase B"/>
    <property type="match status" value="1"/>
</dbReference>
<proteinExistence type="predicted"/>
<dbReference type="SUPFAM" id="SSF53756">
    <property type="entry name" value="UDP-Glycosyltransferase/glycogen phosphorylase"/>
    <property type="match status" value="1"/>
</dbReference>
<keyword evidence="2" id="KW-0328">Glycosyltransferase</keyword>
<keyword evidence="2" id="KW-0808">Transferase</keyword>
<protein>
    <submittedName>
        <fullName evidence="2">Glycosyltransferase</fullName>
        <ecNumber evidence="2">2.4.-.-</ecNumber>
    </submittedName>
</protein>
<organism evidence="2 3">
    <name type="scientific">Urechidicola vernalis</name>
    <dbReference type="NCBI Taxonomy" id="3075600"/>
    <lineage>
        <taxon>Bacteria</taxon>
        <taxon>Pseudomonadati</taxon>
        <taxon>Bacteroidota</taxon>
        <taxon>Flavobacteriia</taxon>
        <taxon>Flavobacteriales</taxon>
        <taxon>Flavobacteriaceae</taxon>
        <taxon>Urechidicola</taxon>
    </lineage>
</organism>
<dbReference type="GO" id="GO:0008483">
    <property type="term" value="F:transaminase activity"/>
    <property type="evidence" value="ECO:0007669"/>
    <property type="project" value="UniProtKB-KW"/>
</dbReference>
<keyword evidence="3" id="KW-1185">Reference proteome</keyword>